<dbReference type="NCBIfam" id="TIGR01764">
    <property type="entry name" value="excise"/>
    <property type="match status" value="1"/>
</dbReference>
<dbReference type="EMBL" id="BLWC01000001">
    <property type="protein sequence ID" value="GFM98391.1"/>
    <property type="molecule type" value="Genomic_DNA"/>
</dbReference>
<sequence>MPRLELLKNDENPQDFDLTLLAVTVEEAARRLSIGRTTMYGLIRDGAVQTVPFGRSRRVPVQALINYLNQHMQTSNNHAAA</sequence>
<dbReference type="AlphaFoldDB" id="A0A7J0C7G3"/>
<evidence type="ECO:0000259" key="1">
    <source>
        <dbReference type="Pfam" id="PF12728"/>
    </source>
</evidence>
<proteinExistence type="predicted"/>
<dbReference type="Pfam" id="PF12728">
    <property type="entry name" value="HTH_17"/>
    <property type="match status" value="1"/>
</dbReference>
<reference evidence="2 3" key="1">
    <citation type="submission" date="2020-05" db="EMBL/GenBank/DDBJ databases">
        <title>Whole genome shotgun sequence of Streptomyces fulvorobeus NBRC 15897.</title>
        <authorList>
            <person name="Komaki H."/>
            <person name="Tamura T."/>
        </authorList>
    </citation>
    <scope>NUCLEOTIDE SEQUENCE [LARGE SCALE GENOMIC DNA]</scope>
    <source>
        <strain evidence="2 3">NBRC 15897</strain>
    </source>
</reference>
<gene>
    <name evidence="2" type="ORF">Sfulv_32020</name>
</gene>
<evidence type="ECO:0000313" key="3">
    <source>
        <dbReference type="Proteomes" id="UP000498980"/>
    </source>
</evidence>
<dbReference type="InterPro" id="IPR010093">
    <property type="entry name" value="SinI_DNA-bd"/>
</dbReference>
<accession>A0A7J0C7G3</accession>
<name>A0A7J0C7G3_9ACTN</name>
<comment type="caution">
    <text evidence="2">The sequence shown here is derived from an EMBL/GenBank/DDBJ whole genome shotgun (WGS) entry which is preliminary data.</text>
</comment>
<feature type="domain" description="Helix-turn-helix" evidence="1">
    <location>
        <begin position="24"/>
        <end position="71"/>
    </location>
</feature>
<keyword evidence="3" id="KW-1185">Reference proteome</keyword>
<dbReference type="Proteomes" id="UP000498980">
    <property type="component" value="Unassembled WGS sequence"/>
</dbReference>
<dbReference type="GO" id="GO:0003677">
    <property type="term" value="F:DNA binding"/>
    <property type="evidence" value="ECO:0007669"/>
    <property type="project" value="InterPro"/>
</dbReference>
<evidence type="ECO:0000313" key="2">
    <source>
        <dbReference type="EMBL" id="GFM98391.1"/>
    </source>
</evidence>
<dbReference type="InterPro" id="IPR041657">
    <property type="entry name" value="HTH_17"/>
</dbReference>
<protein>
    <recommendedName>
        <fullName evidence="1">Helix-turn-helix domain-containing protein</fullName>
    </recommendedName>
</protein>
<organism evidence="2 3">
    <name type="scientific">Streptomyces fulvorobeus</name>
    <dbReference type="NCBI Taxonomy" id="284028"/>
    <lineage>
        <taxon>Bacteria</taxon>
        <taxon>Bacillati</taxon>
        <taxon>Actinomycetota</taxon>
        <taxon>Actinomycetes</taxon>
        <taxon>Kitasatosporales</taxon>
        <taxon>Streptomycetaceae</taxon>
        <taxon>Streptomyces</taxon>
    </lineage>
</organism>